<sequence>MRWRRKRRLQTPSVKKNKSLIPHPTACDSETMICKAPTDRLESCFERPTENTENGGPRECVLYLLRMK</sequence>
<keyword evidence="3" id="KW-1185">Reference proteome</keyword>
<reference evidence="2 3" key="1">
    <citation type="submission" date="2019-05" db="EMBL/GenBank/DDBJ databases">
        <title>Another draft genome of Portunus trituberculatus and its Hox gene families provides insights of decapod evolution.</title>
        <authorList>
            <person name="Jeong J.-H."/>
            <person name="Song I."/>
            <person name="Kim S."/>
            <person name="Choi T."/>
            <person name="Kim D."/>
            <person name="Ryu S."/>
            <person name="Kim W."/>
        </authorList>
    </citation>
    <scope>NUCLEOTIDE SEQUENCE [LARGE SCALE GENOMIC DNA]</scope>
    <source>
        <tissue evidence="2">Muscle</tissue>
    </source>
</reference>
<dbReference type="Proteomes" id="UP000324222">
    <property type="component" value="Unassembled WGS sequence"/>
</dbReference>
<dbReference type="AlphaFoldDB" id="A0A5B7CJE9"/>
<gene>
    <name evidence="2" type="ORF">E2C01_001486</name>
</gene>
<feature type="region of interest" description="Disordered" evidence="1">
    <location>
        <begin position="1"/>
        <end position="23"/>
    </location>
</feature>
<name>A0A5B7CJE9_PORTR</name>
<organism evidence="2 3">
    <name type="scientific">Portunus trituberculatus</name>
    <name type="common">Swimming crab</name>
    <name type="synonym">Neptunus trituberculatus</name>
    <dbReference type="NCBI Taxonomy" id="210409"/>
    <lineage>
        <taxon>Eukaryota</taxon>
        <taxon>Metazoa</taxon>
        <taxon>Ecdysozoa</taxon>
        <taxon>Arthropoda</taxon>
        <taxon>Crustacea</taxon>
        <taxon>Multicrustacea</taxon>
        <taxon>Malacostraca</taxon>
        <taxon>Eumalacostraca</taxon>
        <taxon>Eucarida</taxon>
        <taxon>Decapoda</taxon>
        <taxon>Pleocyemata</taxon>
        <taxon>Brachyura</taxon>
        <taxon>Eubrachyura</taxon>
        <taxon>Portunoidea</taxon>
        <taxon>Portunidae</taxon>
        <taxon>Portuninae</taxon>
        <taxon>Portunus</taxon>
    </lineage>
</organism>
<proteinExistence type="predicted"/>
<dbReference type="EMBL" id="VSRR010000047">
    <property type="protein sequence ID" value="MPC08891.1"/>
    <property type="molecule type" value="Genomic_DNA"/>
</dbReference>
<accession>A0A5B7CJE9</accession>
<evidence type="ECO:0000313" key="2">
    <source>
        <dbReference type="EMBL" id="MPC08891.1"/>
    </source>
</evidence>
<evidence type="ECO:0000313" key="3">
    <source>
        <dbReference type="Proteomes" id="UP000324222"/>
    </source>
</evidence>
<protein>
    <submittedName>
        <fullName evidence="2">Uncharacterized protein</fullName>
    </submittedName>
</protein>
<comment type="caution">
    <text evidence="2">The sequence shown here is derived from an EMBL/GenBank/DDBJ whole genome shotgun (WGS) entry which is preliminary data.</text>
</comment>
<evidence type="ECO:0000256" key="1">
    <source>
        <dbReference type="SAM" id="MobiDB-lite"/>
    </source>
</evidence>